<reference evidence="2 3" key="1">
    <citation type="submission" date="2014-09" db="EMBL/GenBank/DDBJ databases">
        <title>High-quality draft genome sequence of Kocuria marina SO9-6, an actinobacterium isolated from a copper mine.</title>
        <authorList>
            <person name="Castro D.B."/>
            <person name="Pereira L.B."/>
            <person name="Silva M.V."/>
            <person name="Silva B.P."/>
            <person name="Zanardi B.R."/>
            <person name="Carlos C."/>
            <person name="Belgini D.R."/>
            <person name="Limache E.G."/>
            <person name="Lacerda G.V."/>
            <person name="Nery M.B."/>
            <person name="Gomes M.B."/>
            <person name="Souza S."/>
            <person name="Silva T.M."/>
            <person name="Rodrigues V.D."/>
            <person name="Paulino L.C."/>
            <person name="Vicentini R."/>
            <person name="Ferraz L.F."/>
            <person name="Ottoboni L.M."/>
        </authorList>
    </citation>
    <scope>NUCLEOTIDE SEQUENCE [LARGE SCALE GENOMIC DNA]</scope>
    <source>
        <strain evidence="2 3">SO9-6</strain>
    </source>
</reference>
<sequence length="206" mass="23037">MLESLTSTLPVEIATGIILGGGAALWGWWRWGPSKRRELTTPDRLDYSLKLGATARQLDMLNLYDQQLLESGDVEHLWPRIQGCLDNLLEIGFGPAAKNATGNAGSGFSKDEGTVAMLMVGTISNLATGYAQQLKLRIIEDTTVATRVRPDRMGLSDWAELYRFAEKVFDPTRRTPRGITRLERRLRRRLIDMKNSMDAEEQAAKS</sequence>
<evidence type="ECO:0000256" key="1">
    <source>
        <dbReference type="SAM" id="Phobius"/>
    </source>
</evidence>
<keyword evidence="1" id="KW-1133">Transmembrane helix</keyword>
<accession>A0A0B0DEN5</accession>
<dbReference type="EMBL" id="JROM01000019">
    <property type="protein sequence ID" value="KHE74652.1"/>
    <property type="molecule type" value="Genomic_DNA"/>
</dbReference>
<keyword evidence="1" id="KW-0812">Transmembrane</keyword>
<organism evidence="2 3">
    <name type="scientific">Kocuria marina</name>
    <dbReference type="NCBI Taxonomy" id="223184"/>
    <lineage>
        <taxon>Bacteria</taxon>
        <taxon>Bacillati</taxon>
        <taxon>Actinomycetota</taxon>
        <taxon>Actinomycetes</taxon>
        <taxon>Micrococcales</taxon>
        <taxon>Micrococcaceae</taxon>
        <taxon>Kocuria</taxon>
    </lineage>
</organism>
<gene>
    <name evidence="2" type="ORF">AS25_05750</name>
</gene>
<dbReference type="AlphaFoldDB" id="A0A0B0DEN5"/>
<comment type="caution">
    <text evidence="2">The sequence shown here is derived from an EMBL/GenBank/DDBJ whole genome shotgun (WGS) entry which is preliminary data.</text>
</comment>
<dbReference type="Proteomes" id="UP000030664">
    <property type="component" value="Unassembled WGS sequence"/>
</dbReference>
<dbReference type="STRING" id="223184.AS25_05750"/>
<feature type="transmembrane region" description="Helical" evidence="1">
    <location>
        <begin position="12"/>
        <end position="29"/>
    </location>
</feature>
<keyword evidence="1" id="KW-0472">Membrane</keyword>
<evidence type="ECO:0000313" key="2">
    <source>
        <dbReference type="EMBL" id="KHE74652.1"/>
    </source>
</evidence>
<name>A0A0B0DEN5_9MICC</name>
<evidence type="ECO:0000313" key="3">
    <source>
        <dbReference type="Proteomes" id="UP000030664"/>
    </source>
</evidence>
<protein>
    <submittedName>
        <fullName evidence="2">Uncharacterized protein</fullName>
    </submittedName>
</protein>
<proteinExistence type="predicted"/>